<feature type="chain" id="PRO_5020545809" description="Thiol-disulfide isomerase/thioredoxin" evidence="1">
    <location>
        <begin position="26"/>
        <end position="273"/>
    </location>
</feature>
<accession>A0A4R8DMK1</accession>
<proteinExistence type="predicted"/>
<evidence type="ECO:0000313" key="3">
    <source>
        <dbReference type="Proteomes" id="UP000294498"/>
    </source>
</evidence>
<protein>
    <recommendedName>
        <fullName evidence="4">Thiol-disulfide isomerase/thioredoxin</fullName>
    </recommendedName>
</protein>
<gene>
    <name evidence="2" type="ORF">EDB95_0228</name>
</gene>
<dbReference type="OrthoDB" id="6398367at2"/>
<reference evidence="2 3" key="1">
    <citation type="submission" date="2019-03" db="EMBL/GenBank/DDBJ databases">
        <title>Genomic Encyclopedia of Type Strains, Phase IV (KMG-IV): sequencing the most valuable type-strain genomes for metagenomic binning, comparative biology and taxonomic classification.</title>
        <authorList>
            <person name="Goeker M."/>
        </authorList>
    </citation>
    <scope>NUCLEOTIDE SEQUENCE [LARGE SCALE GENOMIC DNA]</scope>
    <source>
        <strain evidence="2 3">DSM 100059</strain>
    </source>
</reference>
<comment type="caution">
    <text evidence="2">The sequence shown here is derived from an EMBL/GenBank/DDBJ whole genome shotgun (WGS) entry which is preliminary data.</text>
</comment>
<feature type="signal peptide" evidence="1">
    <location>
        <begin position="1"/>
        <end position="25"/>
    </location>
</feature>
<evidence type="ECO:0000256" key="1">
    <source>
        <dbReference type="SAM" id="SignalP"/>
    </source>
</evidence>
<sequence>MTRLYVFSSLLLLLTACAHTRPATAHFQGDTTIAFHGDTAYDANGQLMLLGEHPRTDLEQKPFARWFDSGYAAYTVDTATTALISPLLKDRTFEIFMGTWCGDSRREVPRMFKILDACGVPRDHIRLITLDYRGRMYKQSPQHEEAGLDIVHVPDLLVKNGTEEQARIVESPVVSLEKDLLSIARGEPYQPQYRAAWWLSHQLRQAGPVDEPALADSIKEKTKDAFELCTLSYVLYLHGDTTNAFLTKRLNAAVFPGNKAAQKWLDTHVIKKG</sequence>
<keyword evidence="3" id="KW-1185">Reference proteome</keyword>
<dbReference type="RefSeq" id="WP_133989746.1">
    <property type="nucleotide sequence ID" value="NZ_SODV01000001.1"/>
</dbReference>
<dbReference type="EMBL" id="SODV01000001">
    <property type="protein sequence ID" value="TDW99219.1"/>
    <property type="molecule type" value="Genomic_DNA"/>
</dbReference>
<name>A0A4R8DMK1_9BACT</name>
<keyword evidence="1" id="KW-0732">Signal</keyword>
<dbReference type="Proteomes" id="UP000294498">
    <property type="component" value="Unassembled WGS sequence"/>
</dbReference>
<organism evidence="2 3">
    <name type="scientific">Dinghuibacter silviterrae</name>
    <dbReference type="NCBI Taxonomy" id="1539049"/>
    <lineage>
        <taxon>Bacteria</taxon>
        <taxon>Pseudomonadati</taxon>
        <taxon>Bacteroidota</taxon>
        <taxon>Chitinophagia</taxon>
        <taxon>Chitinophagales</taxon>
        <taxon>Chitinophagaceae</taxon>
        <taxon>Dinghuibacter</taxon>
    </lineage>
</organism>
<dbReference type="PROSITE" id="PS51257">
    <property type="entry name" value="PROKAR_LIPOPROTEIN"/>
    <property type="match status" value="1"/>
</dbReference>
<evidence type="ECO:0000313" key="2">
    <source>
        <dbReference type="EMBL" id="TDW99219.1"/>
    </source>
</evidence>
<evidence type="ECO:0008006" key="4">
    <source>
        <dbReference type="Google" id="ProtNLM"/>
    </source>
</evidence>
<dbReference type="AlphaFoldDB" id="A0A4R8DMK1"/>